<keyword evidence="5" id="KW-1185">Reference proteome</keyword>
<name>A0AAW9HTH1_9ACTO</name>
<dbReference type="EMBL" id="JAWNGC010000001">
    <property type="protein sequence ID" value="MDY5154373.1"/>
    <property type="molecule type" value="Genomic_DNA"/>
</dbReference>
<dbReference type="EMBL" id="JAWNGA010000009">
    <property type="protein sequence ID" value="MDY5133288.1"/>
    <property type="molecule type" value="Genomic_DNA"/>
</dbReference>
<proteinExistence type="inferred from homology"/>
<protein>
    <recommendedName>
        <fullName evidence="2">D-aminoacyl-tRNA deacylase</fullName>
        <shortName evidence="2">DTD</shortName>
        <ecNumber evidence="2">3.1.1.96</ecNumber>
    </recommendedName>
    <alternativeName>
        <fullName evidence="2">Gly-tRNA(Ala) deacylase</fullName>
        <ecNumber evidence="2">3.1.1.-</ecNumber>
    </alternativeName>
</protein>
<comment type="catalytic activity">
    <reaction evidence="2">
        <text>glycyl-tRNA(Ala) + H2O = tRNA(Ala) + glycine + H(+)</text>
        <dbReference type="Rhea" id="RHEA:53744"/>
        <dbReference type="Rhea" id="RHEA-COMP:9657"/>
        <dbReference type="Rhea" id="RHEA-COMP:13640"/>
        <dbReference type="ChEBI" id="CHEBI:15377"/>
        <dbReference type="ChEBI" id="CHEBI:15378"/>
        <dbReference type="ChEBI" id="CHEBI:57305"/>
        <dbReference type="ChEBI" id="CHEBI:78442"/>
        <dbReference type="ChEBI" id="CHEBI:78522"/>
    </reaction>
</comment>
<dbReference type="Gene3D" id="3.50.80.10">
    <property type="entry name" value="D-tyrosyl-tRNA(Tyr) deacylase"/>
    <property type="match status" value="1"/>
</dbReference>
<evidence type="ECO:0000256" key="2">
    <source>
        <dbReference type="HAMAP-Rule" id="MF_00518"/>
    </source>
</evidence>
<dbReference type="EC" id="3.1.1.-" evidence="2"/>
<keyword evidence="2" id="KW-0694">RNA-binding</keyword>
<keyword evidence="2" id="KW-0820">tRNA-binding</keyword>
<evidence type="ECO:0000313" key="5">
    <source>
        <dbReference type="Proteomes" id="UP001275049"/>
    </source>
</evidence>
<dbReference type="HAMAP" id="MF_00518">
    <property type="entry name" value="Deacylase_Dtd"/>
    <property type="match status" value="1"/>
</dbReference>
<comment type="caution">
    <text evidence="4">The sequence shown here is derived from an EMBL/GenBank/DDBJ whole genome shotgun (WGS) entry which is preliminary data.</text>
</comment>
<dbReference type="FunFam" id="3.50.80.10:FF:000001">
    <property type="entry name" value="D-aminoacyl-tRNA deacylase"/>
    <property type="match status" value="1"/>
</dbReference>
<dbReference type="EC" id="3.1.1.96" evidence="2"/>
<gene>
    <name evidence="2 4" type="primary">dtd</name>
    <name evidence="4" type="ORF">R6G80_01330</name>
    <name evidence="3" type="ORF">R6G86_06010</name>
</gene>
<dbReference type="GO" id="GO:0051500">
    <property type="term" value="F:D-tyrosyl-tRNA(Tyr) deacylase activity"/>
    <property type="evidence" value="ECO:0007669"/>
    <property type="project" value="TreeGrafter"/>
</dbReference>
<keyword evidence="2" id="KW-0963">Cytoplasm</keyword>
<dbReference type="RefSeq" id="WP_022866532.1">
    <property type="nucleotide sequence ID" value="NZ_CP126967.1"/>
</dbReference>
<dbReference type="InterPro" id="IPR023509">
    <property type="entry name" value="DTD-like_sf"/>
</dbReference>
<accession>A0AAW9HTH1</accession>
<dbReference type="Proteomes" id="UP001281731">
    <property type="component" value="Unassembled WGS sequence"/>
</dbReference>
<dbReference type="GO" id="GO:0106026">
    <property type="term" value="F:Gly-tRNA(Ala) deacylase activity"/>
    <property type="evidence" value="ECO:0007669"/>
    <property type="project" value="UniProtKB-UniRule"/>
</dbReference>
<comment type="function">
    <text evidence="2">An aminoacyl-tRNA editing enzyme that deacylates mischarged D-aminoacyl-tRNAs. Also deacylates mischarged glycyl-tRNA(Ala), protecting cells against glycine mischarging by AlaRS. Acts via tRNA-based rather than protein-based catalysis; rejects L-amino acids rather than detecting D-amino acids in the active site. By recycling D-aminoacyl-tRNA to D-amino acids and free tRNA molecules, this enzyme counteracts the toxicity associated with the formation of D-aminoacyl-tRNA entities in vivo and helps enforce protein L-homochirality.</text>
</comment>
<evidence type="ECO:0000313" key="4">
    <source>
        <dbReference type="EMBL" id="MDY5154373.1"/>
    </source>
</evidence>
<dbReference type="SUPFAM" id="SSF69500">
    <property type="entry name" value="DTD-like"/>
    <property type="match status" value="1"/>
</dbReference>
<reference evidence="4 5" key="1">
    <citation type="submission" date="2023-10" db="EMBL/GenBank/DDBJ databases">
        <title>Whole Genome based description of the genera Actinobaculum and Actinotignum reveals a complex phylogenetic relationship within the species included in the genus Actinotignum.</title>
        <authorList>
            <person name="Jensen C.S."/>
            <person name="Dargis R."/>
            <person name="Kemp M."/>
            <person name="Christensen J.J."/>
        </authorList>
    </citation>
    <scope>NUCLEOTIDE SEQUENCE</scope>
    <source>
        <strain evidence="4">SLA_B511</strain>
        <strain evidence="3 5">SLA_B974</strain>
    </source>
</reference>
<comment type="catalytic activity">
    <reaction evidence="2">
        <text>a D-aminoacyl-tRNA + H2O = a tRNA + a D-alpha-amino acid + H(+)</text>
        <dbReference type="Rhea" id="RHEA:13953"/>
        <dbReference type="Rhea" id="RHEA-COMP:10123"/>
        <dbReference type="Rhea" id="RHEA-COMP:10124"/>
        <dbReference type="ChEBI" id="CHEBI:15377"/>
        <dbReference type="ChEBI" id="CHEBI:15378"/>
        <dbReference type="ChEBI" id="CHEBI:59871"/>
        <dbReference type="ChEBI" id="CHEBI:78442"/>
        <dbReference type="ChEBI" id="CHEBI:79333"/>
        <dbReference type="EC" id="3.1.1.96"/>
    </reaction>
</comment>
<dbReference type="PANTHER" id="PTHR10472:SF5">
    <property type="entry name" value="D-AMINOACYL-TRNA DEACYLASE 1"/>
    <property type="match status" value="1"/>
</dbReference>
<evidence type="ECO:0000256" key="1">
    <source>
        <dbReference type="ARBA" id="ARBA00009673"/>
    </source>
</evidence>
<dbReference type="AlphaFoldDB" id="A0AAW9HTH1"/>
<dbReference type="Proteomes" id="UP001275049">
    <property type="component" value="Unassembled WGS sequence"/>
</dbReference>
<sequence length="153" mass="16436">MRAVIQRVKRASVTVDGEIVGEIKEPGLCVLLGVTHSDADAQATKVAQKIAQLKVLRGADGSDEQSDRLSAEEAGAPILLVSQFTLYADVRKGRKPSWSHAAPGNIAEPMYECVAKKLRETYGLHVETGSFGAMMDVELVNDGPFTLLVEVEA</sequence>
<dbReference type="GO" id="GO:0000049">
    <property type="term" value="F:tRNA binding"/>
    <property type="evidence" value="ECO:0007669"/>
    <property type="project" value="UniProtKB-UniRule"/>
</dbReference>
<dbReference type="GO" id="GO:0019478">
    <property type="term" value="P:D-amino acid catabolic process"/>
    <property type="evidence" value="ECO:0007669"/>
    <property type="project" value="UniProtKB-UniRule"/>
</dbReference>
<dbReference type="PANTHER" id="PTHR10472">
    <property type="entry name" value="D-TYROSYL-TRNA TYR DEACYLASE"/>
    <property type="match status" value="1"/>
</dbReference>
<keyword evidence="2 4" id="KW-0378">Hydrolase</keyword>
<feature type="short sequence motif" description="Gly-cisPro motif, important for rejection of L-amino acids" evidence="2">
    <location>
        <begin position="143"/>
        <end position="144"/>
    </location>
</feature>
<dbReference type="GO" id="GO:0043908">
    <property type="term" value="F:Ser(Gly)-tRNA(Ala) hydrolase activity"/>
    <property type="evidence" value="ECO:0007669"/>
    <property type="project" value="UniProtKB-UniRule"/>
</dbReference>
<comment type="similarity">
    <text evidence="1 2">Belongs to the DTD family.</text>
</comment>
<evidence type="ECO:0000313" key="3">
    <source>
        <dbReference type="EMBL" id="MDY5133288.1"/>
    </source>
</evidence>
<dbReference type="GO" id="GO:0005737">
    <property type="term" value="C:cytoplasm"/>
    <property type="evidence" value="ECO:0007669"/>
    <property type="project" value="UniProtKB-SubCell"/>
</dbReference>
<comment type="domain">
    <text evidence="2">A Gly-cisPro motif from one monomer fits into the active site of the other monomer to allow specific chiral rejection of L-amino acids.</text>
</comment>
<comment type="subcellular location">
    <subcellularLocation>
        <location evidence="2">Cytoplasm</location>
    </subcellularLocation>
</comment>
<organism evidence="4 6">
    <name type="scientific">Actinotignum urinale</name>
    <dbReference type="NCBI Taxonomy" id="190146"/>
    <lineage>
        <taxon>Bacteria</taxon>
        <taxon>Bacillati</taxon>
        <taxon>Actinomycetota</taxon>
        <taxon>Actinomycetes</taxon>
        <taxon>Actinomycetales</taxon>
        <taxon>Actinomycetaceae</taxon>
        <taxon>Actinotignum</taxon>
    </lineage>
</organism>
<dbReference type="InterPro" id="IPR003732">
    <property type="entry name" value="Daa-tRNA_deacyls_DTD"/>
</dbReference>
<dbReference type="NCBIfam" id="TIGR00256">
    <property type="entry name" value="D-aminoacyl-tRNA deacylase"/>
    <property type="match status" value="1"/>
</dbReference>
<dbReference type="Pfam" id="PF02580">
    <property type="entry name" value="Tyr_Deacylase"/>
    <property type="match status" value="1"/>
</dbReference>
<evidence type="ECO:0000313" key="6">
    <source>
        <dbReference type="Proteomes" id="UP001281731"/>
    </source>
</evidence>
<comment type="subunit">
    <text evidence="2">Homodimer.</text>
</comment>